<evidence type="ECO:0000313" key="2">
    <source>
        <dbReference type="Proteomes" id="UP000488956"/>
    </source>
</evidence>
<name>A0A6G0JDL8_9STRA</name>
<sequence length="101" mass="11167">MESKYNPIFNKVGGDCDDACREMARVYRASGAVRDLKIAVKAITDCLEPRWIISAVSFLRSHPGGDEQESHQDYPVKALEAARKQGRVLGSMLCALDSHKS</sequence>
<organism evidence="1 2">
    <name type="scientific">Phytophthora fragariae</name>
    <dbReference type="NCBI Taxonomy" id="53985"/>
    <lineage>
        <taxon>Eukaryota</taxon>
        <taxon>Sar</taxon>
        <taxon>Stramenopiles</taxon>
        <taxon>Oomycota</taxon>
        <taxon>Peronosporomycetes</taxon>
        <taxon>Peronosporales</taxon>
        <taxon>Peronosporaceae</taxon>
        <taxon>Phytophthora</taxon>
    </lineage>
</organism>
<protein>
    <submittedName>
        <fullName evidence="1">Uncharacterized protein</fullName>
    </submittedName>
</protein>
<proteinExistence type="predicted"/>
<dbReference type="EMBL" id="QXFX01011547">
    <property type="protein sequence ID" value="KAE9053100.1"/>
    <property type="molecule type" value="Genomic_DNA"/>
</dbReference>
<evidence type="ECO:0000313" key="1">
    <source>
        <dbReference type="EMBL" id="KAE9053100.1"/>
    </source>
</evidence>
<dbReference type="Proteomes" id="UP000488956">
    <property type="component" value="Unassembled WGS sequence"/>
</dbReference>
<dbReference type="AlphaFoldDB" id="A0A6G0JDL8"/>
<comment type="caution">
    <text evidence="1">The sequence shown here is derived from an EMBL/GenBank/DDBJ whole genome shotgun (WGS) entry which is preliminary data.</text>
</comment>
<accession>A0A6G0JDL8</accession>
<reference evidence="1 2" key="1">
    <citation type="submission" date="2018-09" db="EMBL/GenBank/DDBJ databases">
        <title>Genomic investigation of the strawberry pathogen Phytophthora fragariae indicates pathogenicity is determined by transcriptional variation in three key races.</title>
        <authorList>
            <person name="Adams T.M."/>
            <person name="Armitage A.D."/>
            <person name="Sobczyk M.K."/>
            <person name="Bates H.J."/>
            <person name="Dunwell J.M."/>
            <person name="Nellist C.F."/>
            <person name="Harrison R.J."/>
        </authorList>
    </citation>
    <scope>NUCLEOTIDE SEQUENCE [LARGE SCALE GENOMIC DNA]</scope>
    <source>
        <strain evidence="1 2">ONT-3</strain>
    </source>
</reference>
<gene>
    <name evidence="1" type="ORF">PF010_g33049</name>
</gene>